<keyword evidence="4 8" id="KW-0456">Lyase</keyword>
<keyword evidence="3 6" id="KW-0663">Pyridoxal phosphate</keyword>
<protein>
    <submittedName>
        <fullName evidence="8">Cystathionine beta-lyase</fullName>
        <ecNumber evidence="8">4.4.1.8</ecNumber>
    </submittedName>
</protein>
<dbReference type="Gene3D" id="3.90.1150.10">
    <property type="entry name" value="Aspartate Aminotransferase, domain 1"/>
    <property type="match status" value="1"/>
</dbReference>
<dbReference type="GO" id="GO:0030170">
    <property type="term" value="F:pyridoxal phosphate binding"/>
    <property type="evidence" value="ECO:0007669"/>
    <property type="project" value="InterPro"/>
</dbReference>
<sequence>MTQKNGKKLDNTGWSRLSTLLTHSARPKPPSEGVFVNGPVTRGSTVLFPTVKDLNSNDEKRYNHELTYGAMGNDTQFSLEALIAAIEGGQHAQIVGSGLLACTFALQAFLKSGDHLLLPDSVYGPTRRFALKTLSRFGIETSFYPPLAGEEELKSFLKPNSAVIFVESPGSHTFEVQDIKMIARLAHENGAKLLLDNSWGIGAFQPFEHGVDVSIQALTKYPSGHSDVVLGAVTVADKADWKCLRDEAIYMGLCASSDDCWLTLRGLRTMALRLEKQSETAYDLAVWLKSRPEISMVRHPALPECPGHEFWKRDFHGASGVFGVELQSDVSLSAMENMLNNLHYFGIGASWGGYESLVLPTQGSITRCYKSGVPQNAAFRLQIGLESYEELRQDLERGLESLKTK</sequence>
<dbReference type="Gene3D" id="3.40.640.10">
    <property type="entry name" value="Type I PLP-dependent aspartate aminotransferase-like (Major domain)"/>
    <property type="match status" value="1"/>
</dbReference>
<dbReference type="InterPro" id="IPR015421">
    <property type="entry name" value="PyrdxlP-dep_Trfase_major"/>
</dbReference>
<dbReference type="EC" id="4.4.1.8" evidence="8"/>
<evidence type="ECO:0000256" key="6">
    <source>
        <dbReference type="PIRSR" id="PIRSR001434-2"/>
    </source>
</evidence>
<dbReference type="InterPro" id="IPR015422">
    <property type="entry name" value="PyrdxlP-dep_Trfase_small"/>
</dbReference>
<feature type="modified residue" description="N6-(pyridoxal phosphate)lysine" evidence="6">
    <location>
        <position position="220"/>
    </location>
</feature>
<dbReference type="InterPro" id="IPR015424">
    <property type="entry name" value="PyrdxlP-dep_Trfase"/>
</dbReference>
<dbReference type="GO" id="GO:0047804">
    <property type="term" value="F:cysteine-S-conjugate beta-lyase activity"/>
    <property type="evidence" value="ECO:0007669"/>
    <property type="project" value="InterPro"/>
</dbReference>
<evidence type="ECO:0000256" key="3">
    <source>
        <dbReference type="ARBA" id="ARBA00022898"/>
    </source>
</evidence>
<evidence type="ECO:0000256" key="2">
    <source>
        <dbReference type="ARBA" id="ARBA00009077"/>
    </source>
</evidence>
<organism evidence="8 9">
    <name type="scientific">Aristophania vespae</name>
    <dbReference type="NCBI Taxonomy" id="2697033"/>
    <lineage>
        <taxon>Bacteria</taxon>
        <taxon>Pseudomonadati</taxon>
        <taxon>Pseudomonadota</taxon>
        <taxon>Alphaproteobacteria</taxon>
        <taxon>Acetobacterales</taxon>
        <taxon>Acetobacteraceae</taxon>
        <taxon>Aristophania</taxon>
    </lineage>
</organism>
<dbReference type="PANTHER" id="PTHR43500">
    <property type="entry name" value="CYSTATHIONINE BETA-LYASE-RELATED"/>
    <property type="match status" value="1"/>
</dbReference>
<comment type="similarity">
    <text evidence="2 7">Belongs to the trans-sulfuration enzymes family.</text>
</comment>
<dbReference type="EMBL" id="CP047652">
    <property type="protein sequence ID" value="QHI95436.1"/>
    <property type="molecule type" value="Genomic_DNA"/>
</dbReference>
<reference evidence="8 9" key="1">
    <citation type="submission" date="2020-01" db="EMBL/GenBank/DDBJ databases">
        <title>Genome sequencing of strain KACC 21507.</title>
        <authorList>
            <person name="Heo J."/>
            <person name="Kim S.-J."/>
            <person name="Kim J.-S."/>
            <person name="Hong S.-B."/>
            <person name="Kwon S.-W."/>
        </authorList>
    </citation>
    <scope>NUCLEOTIDE SEQUENCE [LARGE SCALE GENOMIC DNA]</scope>
    <source>
        <strain evidence="8 9">KACC 21507</strain>
    </source>
</reference>
<evidence type="ECO:0000256" key="1">
    <source>
        <dbReference type="ARBA" id="ARBA00001933"/>
    </source>
</evidence>
<dbReference type="FunFam" id="3.40.640.10:FF:000046">
    <property type="entry name" value="Cystathionine gamma-lyase"/>
    <property type="match status" value="1"/>
</dbReference>
<comment type="cofactor">
    <cofactor evidence="1 7">
        <name>pyridoxal 5'-phosphate</name>
        <dbReference type="ChEBI" id="CHEBI:597326"/>
    </cofactor>
</comment>
<gene>
    <name evidence="8" type="primary">metC</name>
    <name evidence="8" type="ORF">GT348_03390</name>
</gene>
<evidence type="ECO:0000313" key="8">
    <source>
        <dbReference type="EMBL" id="QHI95436.1"/>
    </source>
</evidence>
<accession>A0A6P1NAK6</accession>
<keyword evidence="9" id="KW-1185">Reference proteome</keyword>
<dbReference type="GO" id="GO:0019450">
    <property type="term" value="P:L-cysteine catabolic process to pyruvate"/>
    <property type="evidence" value="ECO:0007669"/>
    <property type="project" value="TreeGrafter"/>
</dbReference>
<evidence type="ECO:0000256" key="7">
    <source>
        <dbReference type="RuleBase" id="RU362118"/>
    </source>
</evidence>
<dbReference type="PIRSF" id="PIRSF001434">
    <property type="entry name" value="CGS"/>
    <property type="match status" value="1"/>
</dbReference>
<evidence type="ECO:0000256" key="5">
    <source>
        <dbReference type="ARBA" id="ARBA00047517"/>
    </source>
</evidence>
<dbReference type="AlphaFoldDB" id="A0A6P1NAK6"/>
<dbReference type="NCBIfam" id="TIGR01324">
    <property type="entry name" value="cysta_beta_ly_B"/>
    <property type="match status" value="1"/>
</dbReference>
<name>A0A6P1NAK6_9PROT</name>
<dbReference type="InterPro" id="IPR006233">
    <property type="entry name" value="Cys_b_lyase_bac"/>
</dbReference>
<dbReference type="KEGG" id="bomb:GT348_03390"/>
<evidence type="ECO:0000256" key="4">
    <source>
        <dbReference type="ARBA" id="ARBA00023239"/>
    </source>
</evidence>
<dbReference type="Pfam" id="PF01053">
    <property type="entry name" value="Cys_Met_Meta_PP"/>
    <property type="match status" value="1"/>
</dbReference>
<dbReference type="GO" id="GO:0019346">
    <property type="term" value="P:transsulfuration"/>
    <property type="evidence" value="ECO:0007669"/>
    <property type="project" value="InterPro"/>
</dbReference>
<evidence type="ECO:0000313" key="9">
    <source>
        <dbReference type="Proteomes" id="UP000463975"/>
    </source>
</evidence>
<dbReference type="InterPro" id="IPR000277">
    <property type="entry name" value="Cys/Met-Metab_PyrdxlP-dep_enz"/>
</dbReference>
<comment type="catalytic activity">
    <reaction evidence="5">
        <text>L,L-cystathionine + H2O = L-homocysteine + pyruvate + NH4(+)</text>
        <dbReference type="Rhea" id="RHEA:13965"/>
        <dbReference type="ChEBI" id="CHEBI:15361"/>
        <dbReference type="ChEBI" id="CHEBI:15377"/>
        <dbReference type="ChEBI" id="CHEBI:28938"/>
        <dbReference type="ChEBI" id="CHEBI:58161"/>
        <dbReference type="ChEBI" id="CHEBI:58199"/>
    </reaction>
</comment>
<dbReference type="SUPFAM" id="SSF53383">
    <property type="entry name" value="PLP-dependent transferases"/>
    <property type="match status" value="1"/>
</dbReference>
<dbReference type="PANTHER" id="PTHR43500:SF1">
    <property type="entry name" value="CYSTATHIONINE BETA-LYASE-RELATED"/>
    <property type="match status" value="1"/>
</dbReference>
<dbReference type="RefSeq" id="WP_160618513.1">
    <property type="nucleotide sequence ID" value="NZ_CP047652.1"/>
</dbReference>
<proteinExistence type="inferred from homology"/>
<dbReference type="Proteomes" id="UP000463975">
    <property type="component" value="Chromosome"/>
</dbReference>